<feature type="transmembrane region" description="Helical" evidence="1">
    <location>
        <begin position="274"/>
        <end position="294"/>
    </location>
</feature>
<comment type="caution">
    <text evidence="2">The sequence shown here is derived from an EMBL/GenBank/DDBJ whole genome shotgun (WGS) entry which is preliminary data.</text>
</comment>
<feature type="transmembrane region" description="Helical" evidence="1">
    <location>
        <begin position="221"/>
        <end position="240"/>
    </location>
</feature>
<feature type="transmembrane region" description="Helical" evidence="1">
    <location>
        <begin position="135"/>
        <end position="156"/>
    </location>
</feature>
<dbReference type="EMBL" id="JAKELL010000020">
    <property type="protein sequence ID" value="KAH8992979.1"/>
    <property type="molecule type" value="Genomic_DNA"/>
</dbReference>
<dbReference type="PANTHER" id="PTHR34292:SF2">
    <property type="entry name" value="OUTER SPORE WALL PROTEIN LDS1"/>
    <property type="match status" value="1"/>
</dbReference>
<keyword evidence="1" id="KW-0472">Membrane</keyword>
<protein>
    <submittedName>
        <fullName evidence="2">Uncharacterized protein</fullName>
    </submittedName>
</protein>
<dbReference type="Proteomes" id="UP001201163">
    <property type="component" value="Unassembled WGS sequence"/>
</dbReference>
<feature type="transmembrane region" description="Helical" evidence="1">
    <location>
        <begin position="85"/>
        <end position="103"/>
    </location>
</feature>
<sequence>MHVPSNSFTPITMSPSPSILEVDDKFFERSSSEGSGPPRKENVPNSLQRASLRLDFPPSYVVVGAYRLLSDKSLFVPIWQKCRNGFLRGVAVGGVWSFLTFSIQRGLIKTFWINSPNVIGHANDTILGYKPPFDIPTWAAIVFLSSQLTFILKFFLSRNLRIARERAWDQTIASRGKGPAFWQPYVEEWDIPPVVDVGEWAGLEVARSHVLKFVLKNIIQIPMHVLPVGGLFVTAVFKALDTARYLHKPYFQAKKMTKEQIAVFVAEHKWDYRLFGFTAALLETLPFVGLIFSVSNRIGAAMWAHDLEKRQHWFSEKQRKSF</sequence>
<accession>A0AAD4Q8S0</accession>
<keyword evidence="3" id="KW-1185">Reference proteome</keyword>
<keyword evidence="1" id="KW-0812">Transmembrane</keyword>
<gene>
    <name evidence="2" type="ORF">EDB92DRAFT_1856027</name>
</gene>
<organism evidence="2 3">
    <name type="scientific">Lactarius akahatsu</name>
    <dbReference type="NCBI Taxonomy" id="416441"/>
    <lineage>
        <taxon>Eukaryota</taxon>
        <taxon>Fungi</taxon>
        <taxon>Dikarya</taxon>
        <taxon>Basidiomycota</taxon>
        <taxon>Agaricomycotina</taxon>
        <taxon>Agaricomycetes</taxon>
        <taxon>Russulales</taxon>
        <taxon>Russulaceae</taxon>
        <taxon>Lactarius</taxon>
    </lineage>
</organism>
<name>A0AAD4Q8S0_9AGAM</name>
<dbReference type="AlphaFoldDB" id="A0AAD4Q8S0"/>
<evidence type="ECO:0000256" key="1">
    <source>
        <dbReference type="SAM" id="Phobius"/>
    </source>
</evidence>
<keyword evidence="1" id="KW-1133">Transmembrane helix</keyword>
<evidence type="ECO:0000313" key="2">
    <source>
        <dbReference type="EMBL" id="KAH8992979.1"/>
    </source>
</evidence>
<proteinExistence type="predicted"/>
<evidence type="ECO:0000313" key="3">
    <source>
        <dbReference type="Proteomes" id="UP001201163"/>
    </source>
</evidence>
<dbReference type="PANTHER" id="PTHR34292">
    <property type="entry name" value="OUTER SPORE WALL PROTEIN LDS1"/>
    <property type="match status" value="1"/>
</dbReference>
<dbReference type="InterPro" id="IPR052786">
    <property type="entry name" value="Spore_wall_assembly"/>
</dbReference>
<reference evidence="2" key="1">
    <citation type="submission" date="2022-01" db="EMBL/GenBank/DDBJ databases">
        <title>Comparative genomics reveals a dynamic genome evolution in the ectomycorrhizal milk-cap (Lactarius) mushrooms.</title>
        <authorList>
            <consortium name="DOE Joint Genome Institute"/>
            <person name="Lebreton A."/>
            <person name="Tang N."/>
            <person name="Kuo A."/>
            <person name="LaButti K."/>
            <person name="Drula E."/>
            <person name="Barry K."/>
            <person name="Clum A."/>
            <person name="Lipzen A."/>
            <person name="Mousain D."/>
            <person name="Ng V."/>
            <person name="Wang R."/>
            <person name="Wang X."/>
            <person name="Dai Y."/>
            <person name="Henrissat B."/>
            <person name="Grigoriev I.V."/>
            <person name="Guerin-Laguette A."/>
            <person name="Yu F."/>
            <person name="Martin F.M."/>
        </authorList>
    </citation>
    <scope>NUCLEOTIDE SEQUENCE</scope>
    <source>
        <strain evidence="2">QP</strain>
    </source>
</reference>